<dbReference type="AlphaFoldDB" id="A0A9W4QV01"/>
<protein>
    <recommendedName>
        <fullName evidence="2">Lcl C-terminal domain-containing protein</fullName>
    </recommendedName>
</protein>
<accession>A0A9W4QV01</accession>
<keyword evidence="4" id="KW-1185">Reference proteome</keyword>
<dbReference type="RefSeq" id="WP_261626085.1">
    <property type="nucleotide sequence ID" value="NZ_CAMAPC010000004.1"/>
</dbReference>
<evidence type="ECO:0000313" key="4">
    <source>
        <dbReference type="Proteomes" id="UP001152467"/>
    </source>
</evidence>
<dbReference type="Proteomes" id="UP001152467">
    <property type="component" value="Unassembled WGS sequence"/>
</dbReference>
<evidence type="ECO:0000256" key="1">
    <source>
        <dbReference type="SAM" id="SignalP"/>
    </source>
</evidence>
<dbReference type="InterPro" id="IPR011460">
    <property type="entry name" value="Lcl_C"/>
</dbReference>
<gene>
    <name evidence="3" type="ORF">PSECIP111854_01347</name>
</gene>
<dbReference type="EMBL" id="CAMAPC010000004">
    <property type="protein sequence ID" value="CAH9054310.1"/>
    <property type="molecule type" value="Genomic_DNA"/>
</dbReference>
<evidence type="ECO:0000313" key="3">
    <source>
        <dbReference type="EMBL" id="CAH9054310.1"/>
    </source>
</evidence>
<dbReference type="Pfam" id="PF07603">
    <property type="entry name" value="Lcl_C"/>
    <property type="match status" value="1"/>
</dbReference>
<dbReference type="PANTHER" id="PTHR35812">
    <property type="entry name" value="LIPOPROTEIN"/>
    <property type="match status" value="1"/>
</dbReference>
<dbReference type="PANTHER" id="PTHR35812:SF1">
    <property type="entry name" value="LIPOPROTEIN"/>
    <property type="match status" value="1"/>
</dbReference>
<feature type="domain" description="Lcl C-terminal" evidence="2">
    <location>
        <begin position="47"/>
        <end position="173"/>
    </location>
</feature>
<name>A0A9W4QV01_9GAMM</name>
<sequence>MNKGIQVISVCTFLLSPLVVMAEQTCFDVSSVPSTTPTERFIKNVDGTVTDTETGLMWQTCEFGQDYDSDSESCTSTALQVDWQQALVAAKNNVYAGFNDWHVPNVKELASIIEHRCVEPAINQAIFTSTQNDNYWTSTTGGSQIDHAWAYQLADGKNNLKAKTSDVFLRLVRYAK</sequence>
<feature type="signal peptide" evidence="1">
    <location>
        <begin position="1"/>
        <end position="22"/>
    </location>
</feature>
<organism evidence="3 4">
    <name type="scientific">Pseudoalteromonas holothuriae</name>
    <dbReference type="NCBI Taxonomy" id="2963714"/>
    <lineage>
        <taxon>Bacteria</taxon>
        <taxon>Pseudomonadati</taxon>
        <taxon>Pseudomonadota</taxon>
        <taxon>Gammaproteobacteria</taxon>
        <taxon>Alteromonadales</taxon>
        <taxon>Pseudoalteromonadaceae</taxon>
        <taxon>Pseudoalteromonas</taxon>
    </lineage>
</organism>
<feature type="chain" id="PRO_5040978850" description="Lcl C-terminal domain-containing protein" evidence="1">
    <location>
        <begin position="23"/>
        <end position="176"/>
    </location>
</feature>
<keyword evidence="1" id="KW-0732">Signal</keyword>
<evidence type="ECO:0000259" key="2">
    <source>
        <dbReference type="Pfam" id="PF07603"/>
    </source>
</evidence>
<proteinExistence type="predicted"/>
<reference evidence="3" key="1">
    <citation type="submission" date="2022-07" db="EMBL/GenBank/DDBJ databases">
        <authorList>
            <person name="Criscuolo A."/>
        </authorList>
    </citation>
    <scope>NUCLEOTIDE SEQUENCE</scope>
    <source>
        <strain evidence="3">CIP111854</strain>
    </source>
</reference>
<comment type="caution">
    <text evidence="3">The sequence shown here is derived from an EMBL/GenBank/DDBJ whole genome shotgun (WGS) entry which is preliminary data.</text>
</comment>